<sequence length="1189" mass="134350">MNAFLGIARYEIRHHLRRISAWVYSGVLFLIAWTVTSSRAGVWHEFDLGSDLLLANSPLRVTTLMLTLGMLAVPVTSAIAGTAVYRDFETRAYPLFFTTPVPKWAYLGGRYLGAVAANFVILLAIPLGIIAACASPFADAVRVGPFDPRAYLHALGVIALPNLLFTAALFLVLTAVTRRMLPAYVGGFGLLVGWAVALVFAGTVEEELLFYLVDPFGVAPTLRSTRYWTVTEQNHALLPLPPLLALNRAIWLAVGAGVFAWGGHRFRFAHAADERDLNRPSGRRRNADDDAPVVVPRARRTFDRRTHALQLAATFRRSLREVVGNVYFPIIVGFCLLFVLLLGGDIGEIYGTRTFPVTYKVLETLGGTFALFVLIVIIFYAGELVWMERDRRTHQLHDAAPVPTWVPLLAKLAALTLTVALLLAACMVCGMMIQASRGYFRFEIGQYLNTLFVHQLLGTYLPLIVLAVTVQTLSNHKYVGHFVMLVYYVVSPFVTTIWVKHNLLVYSSAPTLQYSDMNGWNGALGAWSWYALFWGGAAVLLAIASNLFWPRGEERGGGWRMRLARMRTTRPLLVAATLAGLLVLGTGGFIVYNTTVLNPWTAEDDSEAVQLRYERLYKRFEWAPQPRVTGVKLLVELFPRAQEMRARGTYRLHNRTRSRIDSVHVDISSDMHIGSFAFDRPATRVLRDSAGGYYIYRLARPLLPGDSAEFRFDVAVRTPGFTDEPRYGPVVENGTFVNNQSLPRIGYNPEGEITGEGDREQHGLPRRPRANRIGDARARTVNFISRDADWVTFEATVVTDADQTAVAPGYLQRSWKEGDRRYFHYRMDAPILNFYAFLSGRYAVRRDRWRNVAIEVYHHPPHGYNVERMVGAVKKSLDYFTAEFGPYQHRQVRILEFPRYAEFAQSFANTIPYSEGIGFIADVRKDDIDYPFFVTAHEVAHQWWGHQLVGADVQGAAMLSETLAEYSALMVMERQFGRAKIGRFLRYELDQYLRGRGAEGRAEMPLALVEQQQYIHYNKGALAMYALRDYVGEERVNAALRSFLDRWKYRGPPYPTSRDLLGHLRAATPDSLHYLVDDLFERVTLYDNRTESATYRRVPGGYEVELRVRAKKVRADSLGVETEVPLDDRIEIGVFGPDREVPLYLAKHRIRAGLQTVRVRVKELPERAGIDPLHKLIDRGIEDNTKDLN</sequence>
<feature type="domain" description="Peptidase M1 membrane alanine aminopeptidase" evidence="2">
    <location>
        <begin position="874"/>
        <end position="1073"/>
    </location>
</feature>
<reference evidence="3" key="1">
    <citation type="submission" date="2020-02" db="EMBL/GenBank/DDBJ databases">
        <authorList>
            <person name="Meier V. D."/>
        </authorList>
    </citation>
    <scope>NUCLEOTIDE SEQUENCE</scope>
    <source>
        <strain evidence="3">AVDCRST_MAG68</strain>
    </source>
</reference>
<gene>
    <name evidence="3" type="ORF">AVDCRST_MAG68-1400</name>
</gene>
<feature type="transmembrane region" description="Helical" evidence="1">
    <location>
        <begin position="364"/>
        <end position="387"/>
    </location>
</feature>
<dbReference type="Pfam" id="PF01433">
    <property type="entry name" value="Peptidase_M1"/>
    <property type="match status" value="1"/>
</dbReference>
<keyword evidence="1" id="KW-1133">Transmembrane helix</keyword>
<accession>A0A6J4KR64</accession>
<feature type="transmembrane region" description="Helical" evidence="1">
    <location>
        <begin position="453"/>
        <end position="473"/>
    </location>
</feature>
<evidence type="ECO:0000313" key="3">
    <source>
        <dbReference type="EMBL" id="CAA9311817.1"/>
    </source>
</evidence>
<dbReference type="InterPro" id="IPR014782">
    <property type="entry name" value="Peptidase_M1_dom"/>
</dbReference>
<proteinExistence type="predicted"/>
<dbReference type="GO" id="GO:0008237">
    <property type="term" value="F:metallopeptidase activity"/>
    <property type="evidence" value="ECO:0007669"/>
    <property type="project" value="InterPro"/>
</dbReference>
<feature type="transmembrane region" description="Helical" evidence="1">
    <location>
        <begin position="527"/>
        <end position="549"/>
    </location>
</feature>
<organism evidence="3">
    <name type="scientific">uncultured Gemmatimonadota bacterium</name>
    <dbReference type="NCBI Taxonomy" id="203437"/>
    <lineage>
        <taxon>Bacteria</taxon>
        <taxon>Pseudomonadati</taxon>
        <taxon>Gemmatimonadota</taxon>
        <taxon>environmental samples</taxon>
    </lineage>
</organism>
<feature type="transmembrane region" description="Helical" evidence="1">
    <location>
        <begin position="408"/>
        <end position="433"/>
    </location>
</feature>
<feature type="transmembrane region" description="Helical" evidence="1">
    <location>
        <begin position="570"/>
        <end position="592"/>
    </location>
</feature>
<dbReference type="SUPFAM" id="SSF55486">
    <property type="entry name" value="Metalloproteases ('zincins'), catalytic domain"/>
    <property type="match status" value="1"/>
</dbReference>
<dbReference type="EMBL" id="CADCTW010000074">
    <property type="protein sequence ID" value="CAA9311817.1"/>
    <property type="molecule type" value="Genomic_DNA"/>
</dbReference>
<feature type="transmembrane region" description="Helical" evidence="1">
    <location>
        <begin position="183"/>
        <end position="204"/>
    </location>
</feature>
<feature type="transmembrane region" description="Helical" evidence="1">
    <location>
        <begin position="243"/>
        <end position="261"/>
    </location>
</feature>
<feature type="transmembrane region" description="Helical" evidence="1">
    <location>
        <begin position="111"/>
        <end position="138"/>
    </location>
</feature>
<protein>
    <submittedName>
        <fullName evidence="3">Putative membrane protein</fullName>
    </submittedName>
</protein>
<name>A0A6J4KR64_9BACT</name>
<feature type="transmembrane region" description="Helical" evidence="1">
    <location>
        <begin position="150"/>
        <end position="176"/>
    </location>
</feature>
<evidence type="ECO:0000256" key="1">
    <source>
        <dbReference type="SAM" id="Phobius"/>
    </source>
</evidence>
<dbReference type="InterPro" id="IPR027268">
    <property type="entry name" value="Peptidase_M4/M1_CTD_sf"/>
</dbReference>
<dbReference type="GO" id="GO:0008270">
    <property type="term" value="F:zinc ion binding"/>
    <property type="evidence" value="ECO:0007669"/>
    <property type="project" value="InterPro"/>
</dbReference>
<keyword evidence="1" id="KW-0812">Transmembrane</keyword>
<dbReference type="Gene3D" id="1.10.390.10">
    <property type="entry name" value="Neutral Protease Domain 2"/>
    <property type="match status" value="1"/>
</dbReference>
<keyword evidence="1" id="KW-0472">Membrane</keyword>
<feature type="transmembrane region" description="Helical" evidence="1">
    <location>
        <begin position="485"/>
        <end position="507"/>
    </location>
</feature>
<dbReference type="AlphaFoldDB" id="A0A6J4KR64"/>
<feature type="transmembrane region" description="Helical" evidence="1">
    <location>
        <begin position="63"/>
        <end position="85"/>
    </location>
</feature>
<feature type="transmembrane region" description="Helical" evidence="1">
    <location>
        <begin position="21"/>
        <end position="43"/>
    </location>
</feature>
<evidence type="ECO:0000259" key="2">
    <source>
        <dbReference type="Pfam" id="PF01433"/>
    </source>
</evidence>
<feature type="transmembrane region" description="Helical" evidence="1">
    <location>
        <begin position="326"/>
        <end position="344"/>
    </location>
</feature>
<dbReference type="Pfam" id="PF12730">
    <property type="entry name" value="ABC2_membrane_4"/>
    <property type="match status" value="1"/>
</dbReference>